<comment type="caution">
    <text evidence="1">The sequence shown here is derived from an EMBL/GenBank/DDBJ whole genome shotgun (WGS) entry which is preliminary data.</text>
</comment>
<gene>
    <name evidence="1" type="ORF">MBBAR_10c00760</name>
</gene>
<dbReference type="AlphaFoldDB" id="A0A1V6N246"/>
<protein>
    <recommendedName>
        <fullName evidence="3">Transcriptional regulator</fullName>
    </recommendedName>
</protein>
<name>A0A1V6N246_METAZ</name>
<accession>A0A1V6N246</accession>
<organism evidence="1 2">
    <name type="scientific">Methanobrevibacter arboriphilus JCM 13429 = DSM 1125</name>
    <dbReference type="NCBI Taxonomy" id="1300164"/>
    <lineage>
        <taxon>Archaea</taxon>
        <taxon>Methanobacteriati</taxon>
        <taxon>Methanobacteriota</taxon>
        <taxon>Methanomada group</taxon>
        <taxon>Methanobacteria</taxon>
        <taxon>Methanobacteriales</taxon>
        <taxon>Methanobacteriaceae</taxon>
        <taxon>Methanobrevibacter</taxon>
    </lineage>
</organism>
<evidence type="ECO:0000313" key="2">
    <source>
        <dbReference type="Proteomes" id="UP000191661"/>
    </source>
</evidence>
<evidence type="ECO:0008006" key="3">
    <source>
        <dbReference type="Google" id="ProtNLM"/>
    </source>
</evidence>
<evidence type="ECO:0000313" key="1">
    <source>
        <dbReference type="EMBL" id="OQD58735.1"/>
    </source>
</evidence>
<proteinExistence type="predicted"/>
<sequence length="56" mass="6605">MSCKKAFKLLFKIYEDKGRIGANQVEKIAEKYHISFYKLEHAVLEKGLEFTAYCSW</sequence>
<reference evidence="1 2" key="1">
    <citation type="submission" date="2014-12" db="EMBL/GenBank/DDBJ databases">
        <title>Genome sequence of Methanobrevibacter arboriphilicus DH1, DSM1125.</title>
        <authorList>
            <person name="Poehlein A."/>
            <person name="Thauer R.K."/>
            <person name="Seedorf H."/>
            <person name="Daniel R."/>
        </authorList>
    </citation>
    <scope>NUCLEOTIDE SEQUENCE [LARGE SCALE GENOMIC DNA]</scope>
    <source>
        <strain evidence="1 2">DH1</strain>
    </source>
</reference>
<dbReference type="Proteomes" id="UP000191661">
    <property type="component" value="Unassembled WGS sequence"/>
</dbReference>
<dbReference type="EMBL" id="JXMW01000010">
    <property type="protein sequence ID" value="OQD58735.1"/>
    <property type="molecule type" value="Genomic_DNA"/>
</dbReference>
<dbReference type="RefSeq" id="WP_158082546.1">
    <property type="nucleotide sequence ID" value="NZ_JXMW01000010.1"/>
</dbReference>
<keyword evidence="2" id="KW-1185">Reference proteome</keyword>